<feature type="transmembrane region" description="Helical" evidence="10">
    <location>
        <begin position="6"/>
        <end position="26"/>
    </location>
</feature>
<dbReference type="GO" id="GO:0004366">
    <property type="term" value="F:glycerol-3-phosphate O-acyltransferase activity"/>
    <property type="evidence" value="ECO:0007669"/>
    <property type="project" value="UniProtKB-EC"/>
</dbReference>
<keyword evidence="9 10" id="KW-1208">Phospholipid metabolism</keyword>
<keyword evidence="7 10" id="KW-0472">Membrane</keyword>
<sequence length="200" mass="21582">MELLLLSFYCVIAYLVGSIPVGKIVAASRGVNIQETGTGNIGASNTYLVLGKKAGIIVLLCDLGKAYVMMLVTFSTFSLGMSLFVGLFLLAGNIKSIFLGFTGGKGVATGIGIFLATYPLVAVITFTFWVLSTVFIRYLSFIGIAGVLLISFTYYRVDYELLAFICSLLLCVAILYRNRHSKGFMKATAMADESVVNVKE</sequence>
<keyword evidence="3 10" id="KW-0808">Transferase</keyword>
<proteinExistence type="inferred from homology"/>
<evidence type="ECO:0000256" key="7">
    <source>
        <dbReference type="ARBA" id="ARBA00023136"/>
    </source>
</evidence>
<evidence type="ECO:0000256" key="4">
    <source>
        <dbReference type="ARBA" id="ARBA00022692"/>
    </source>
</evidence>
<dbReference type="Pfam" id="PF02660">
    <property type="entry name" value="G3P_acyltransf"/>
    <property type="match status" value="1"/>
</dbReference>
<dbReference type="InterPro" id="IPR003811">
    <property type="entry name" value="G3P_acylTferase_PlsY"/>
</dbReference>
<dbReference type="RefSeq" id="WP_307395208.1">
    <property type="nucleotide sequence ID" value="NZ_BAAADK010000047.1"/>
</dbReference>
<comment type="similarity">
    <text evidence="10">Belongs to the PlsY family.</text>
</comment>
<comment type="catalytic activity">
    <reaction evidence="10">
        <text>an acyl phosphate + sn-glycerol 3-phosphate = a 1-acyl-sn-glycero-3-phosphate + phosphate</text>
        <dbReference type="Rhea" id="RHEA:34075"/>
        <dbReference type="ChEBI" id="CHEBI:43474"/>
        <dbReference type="ChEBI" id="CHEBI:57597"/>
        <dbReference type="ChEBI" id="CHEBI:57970"/>
        <dbReference type="ChEBI" id="CHEBI:59918"/>
        <dbReference type="EC" id="2.3.1.275"/>
    </reaction>
</comment>
<keyword evidence="12" id="KW-1185">Reference proteome</keyword>
<dbReference type="EC" id="2.3.1.275" evidence="10"/>
<dbReference type="HAMAP" id="MF_01043">
    <property type="entry name" value="PlsY"/>
    <property type="match status" value="1"/>
</dbReference>
<evidence type="ECO:0000256" key="8">
    <source>
        <dbReference type="ARBA" id="ARBA00023209"/>
    </source>
</evidence>
<dbReference type="SMART" id="SM01207">
    <property type="entry name" value="G3P_acyltransf"/>
    <property type="match status" value="1"/>
</dbReference>
<dbReference type="Proteomes" id="UP001235840">
    <property type="component" value="Unassembled WGS sequence"/>
</dbReference>
<keyword evidence="1 10" id="KW-1003">Cell membrane</keyword>
<accession>A0ABT9W0I9</accession>
<evidence type="ECO:0000256" key="3">
    <source>
        <dbReference type="ARBA" id="ARBA00022679"/>
    </source>
</evidence>
<evidence type="ECO:0000256" key="5">
    <source>
        <dbReference type="ARBA" id="ARBA00022989"/>
    </source>
</evidence>
<feature type="transmembrane region" description="Helical" evidence="10">
    <location>
        <begin position="111"/>
        <end position="131"/>
    </location>
</feature>
<keyword evidence="4 10" id="KW-0812">Transmembrane</keyword>
<dbReference type="PANTHER" id="PTHR30309:SF0">
    <property type="entry name" value="GLYCEROL-3-PHOSPHATE ACYLTRANSFERASE-RELATED"/>
    <property type="match status" value="1"/>
</dbReference>
<keyword evidence="8 10" id="KW-0594">Phospholipid biosynthesis</keyword>
<keyword evidence="5 10" id="KW-1133">Transmembrane helix</keyword>
<name>A0ABT9W0I9_9BACI</name>
<comment type="subunit">
    <text evidence="10">Probably interacts with PlsX.</text>
</comment>
<reference evidence="11 12" key="1">
    <citation type="submission" date="2023-07" db="EMBL/GenBank/DDBJ databases">
        <title>Genomic Encyclopedia of Type Strains, Phase IV (KMG-IV): sequencing the most valuable type-strain genomes for metagenomic binning, comparative biology and taxonomic classification.</title>
        <authorList>
            <person name="Goeker M."/>
        </authorList>
    </citation>
    <scope>NUCLEOTIDE SEQUENCE [LARGE SCALE GENOMIC DNA]</scope>
    <source>
        <strain evidence="11 12">DSM 12751</strain>
    </source>
</reference>
<feature type="transmembrane region" description="Helical" evidence="10">
    <location>
        <begin position="161"/>
        <end position="176"/>
    </location>
</feature>
<comment type="pathway">
    <text evidence="10">Lipid metabolism; phospholipid metabolism.</text>
</comment>
<dbReference type="PANTHER" id="PTHR30309">
    <property type="entry name" value="INNER MEMBRANE PROTEIN YGIH"/>
    <property type="match status" value="1"/>
</dbReference>
<gene>
    <name evidence="10" type="primary">plsY</name>
    <name evidence="11" type="ORF">J2S11_002670</name>
</gene>
<organism evidence="11 12">
    <name type="scientific">Caldalkalibacillus horti</name>
    <dbReference type="NCBI Taxonomy" id="77523"/>
    <lineage>
        <taxon>Bacteria</taxon>
        <taxon>Bacillati</taxon>
        <taxon>Bacillota</taxon>
        <taxon>Bacilli</taxon>
        <taxon>Bacillales</taxon>
        <taxon>Bacillaceae</taxon>
        <taxon>Caldalkalibacillus</taxon>
    </lineage>
</organism>
<keyword evidence="2 10" id="KW-0444">Lipid biosynthesis</keyword>
<feature type="transmembrane region" description="Helical" evidence="10">
    <location>
        <begin position="138"/>
        <end position="155"/>
    </location>
</feature>
<comment type="caution">
    <text evidence="11">The sequence shown here is derived from an EMBL/GenBank/DDBJ whole genome shotgun (WGS) entry which is preliminary data.</text>
</comment>
<evidence type="ECO:0000256" key="2">
    <source>
        <dbReference type="ARBA" id="ARBA00022516"/>
    </source>
</evidence>
<comment type="subcellular location">
    <subcellularLocation>
        <location evidence="10">Cell membrane</location>
        <topology evidence="10">Multi-pass membrane protein</topology>
    </subcellularLocation>
</comment>
<keyword evidence="11" id="KW-0012">Acyltransferase</keyword>
<evidence type="ECO:0000313" key="12">
    <source>
        <dbReference type="Proteomes" id="UP001235840"/>
    </source>
</evidence>
<evidence type="ECO:0000256" key="10">
    <source>
        <dbReference type="HAMAP-Rule" id="MF_01043"/>
    </source>
</evidence>
<evidence type="ECO:0000313" key="11">
    <source>
        <dbReference type="EMBL" id="MDQ0166754.1"/>
    </source>
</evidence>
<feature type="transmembrane region" description="Helical" evidence="10">
    <location>
        <begin position="66"/>
        <end position="91"/>
    </location>
</feature>
<evidence type="ECO:0000256" key="1">
    <source>
        <dbReference type="ARBA" id="ARBA00022475"/>
    </source>
</evidence>
<keyword evidence="6 10" id="KW-0443">Lipid metabolism</keyword>
<comment type="function">
    <text evidence="10">Catalyzes the transfer of an acyl group from acyl-phosphate (acyl-PO(4)) to glycerol-3-phosphate (G3P) to form lysophosphatidic acid (LPA). This enzyme utilizes acyl-phosphate as fatty acyl donor, but not acyl-CoA or acyl-ACP.</text>
</comment>
<protein>
    <recommendedName>
        <fullName evidence="10">Glycerol-3-phosphate acyltransferase</fullName>
    </recommendedName>
    <alternativeName>
        <fullName evidence="10">Acyl-PO4 G3P acyltransferase</fullName>
    </alternativeName>
    <alternativeName>
        <fullName evidence="10">Acyl-phosphate--glycerol-3-phosphate acyltransferase</fullName>
    </alternativeName>
    <alternativeName>
        <fullName evidence="10">G3P acyltransferase</fullName>
        <shortName evidence="10">GPAT</shortName>
        <ecNumber evidence="10">2.3.1.275</ecNumber>
    </alternativeName>
    <alternativeName>
        <fullName evidence="10">Lysophosphatidic acid synthase</fullName>
        <shortName evidence="10">LPA synthase</shortName>
    </alternativeName>
</protein>
<evidence type="ECO:0000256" key="6">
    <source>
        <dbReference type="ARBA" id="ARBA00023098"/>
    </source>
</evidence>
<evidence type="ECO:0000256" key="9">
    <source>
        <dbReference type="ARBA" id="ARBA00023264"/>
    </source>
</evidence>
<dbReference type="EMBL" id="JAUSTY010000010">
    <property type="protein sequence ID" value="MDQ0166754.1"/>
    <property type="molecule type" value="Genomic_DNA"/>
</dbReference>